<feature type="domain" description="Methyltransferase" evidence="2">
    <location>
        <begin position="68"/>
        <end position="157"/>
    </location>
</feature>
<dbReference type="AlphaFoldDB" id="A0A8H3AJ58"/>
<feature type="compositionally biased region" description="Basic and acidic residues" evidence="1">
    <location>
        <begin position="192"/>
        <end position="205"/>
    </location>
</feature>
<dbReference type="PANTHER" id="PTHR43591">
    <property type="entry name" value="METHYLTRANSFERASE"/>
    <property type="match status" value="1"/>
</dbReference>
<reference evidence="3" key="1">
    <citation type="submission" date="2021-01" db="EMBL/GenBank/DDBJ databases">
        <authorList>
            <person name="Kaushik A."/>
        </authorList>
    </citation>
    <scope>NUCLEOTIDE SEQUENCE</scope>
    <source>
        <strain evidence="3">AG3-T5</strain>
    </source>
</reference>
<protein>
    <recommendedName>
        <fullName evidence="2">Methyltransferase domain-containing protein</fullName>
    </recommendedName>
</protein>
<dbReference type="EMBL" id="CAJMWW010000078">
    <property type="protein sequence ID" value="CAE6424049.1"/>
    <property type="molecule type" value="Genomic_DNA"/>
</dbReference>
<dbReference type="Pfam" id="PF13649">
    <property type="entry name" value="Methyltransf_25"/>
    <property type="match status" value="1"/>
</dbReference>
<dbReference type="Gene3D" id="3.40.50.150">
    <property type="entry name" value="Vaccinia Virus protein VP39"/>
    <property type="match status" value="1"/>
</dbReference>
<evidence type="ECO:0000313" key="4">
    <source>
        <dbReference type="Proteomes" id="UP000663841"/>
    </source>
</evidence>
<dbReference type="InterPro" id="IPR029063">
    <property type="entry name" value="SAM-dependent_MTases_sf"/>
</dbReference>
<name>A0A8H3AJ58_9AGAM</name>
<dbReference type="SUPFAM" id="SSF53335">
    <property type="entry name" value="S-adenosyl-L-methionine-dependent methyltransferases"/>
    <property type="match status" value="1"/>
</dbReference>
<evidence type="ECO:0000259" key="2">
    <source>
        <dbReference type="Pfam" id="PF13649"/>
    </source>
</evidence>
<accession>A0A8H3AJ58</accession>
<gene>
    <name evidence="3" type="ORF">RDB_LOCUS51065</name>
</gene>
<evidence type="ECO:0000313" key="3">
    <source>
        <dbReference type="EMBL" id="CAE6424049.1"/>
    </source>
</evidence>
<comment type="caution">
    <text evidence="3">The sequence shown here is derived from an EMBL/GenBank/DDBJ whole genome shotgun (WGS) entry which is preliminary data.</text>
</comment>
<dbReference type="GO" id="GO:0008168">
    <property type="term" value="F:methyltransferase activity"/>
    <property type="evidence" value="ECO:0007669"/>
    <property type="project" value="TreeGrafter"/>
</dbReference>
<organism evidence="3 4">
    <name type="scientific">Rhizoctonia solani</name>
    <dbReference type="NCBI Taxonomy" id="456999"/>
    <lineage>
        <taxon>Eukaryota</taxon>
        <taxon>Fungi</taxon>
        <taxon>Dikarya</taxon>
        <taxon>Basidiomycota</taxon>
        <taxon>Agaricomycotina</taxon>
        <taxon>Agaricomycetes</taxon>
        <taxon>Cantharellales</taxon>
        <taxon>Ceratobasidiaceae</taxon>
        <taxon>Rhizoctonia</taxon>
    </lineage>
</organism>
<evidence type="ECO:0000256" key="1">
    <source>
        <dbReference type="SAM" id="MobiDB-lite"/>
    </source>
</evidence>
<sequence length="310" mass="34365">MEPSANAPDVCIRHGRQFHASDSNYGRPNDEREFRRLNDQFQALKLTLGSNYSAPLPQLNSGQGPKDILDVGTGSGIWAIEIAREFPQAQVVGTDISKPEFLDQDIPSNVTFIVADATKRFPFENASFDVVQMRLVPNIFERAPIYEEIHRVLRPGGVIQLVEVAPPVWPKGNRPPALDELSRTLRGGRIHKKDESKPSSGRNEKPAYWSIVDPAPALRGAPSMWTNVHEQTIGVPVGVWASDEVGKEAGELMKRHTVELFNGLRPKLIDNGGMTGDEADEIIARLADELEDGPKWKLEALYSFVWAAKA</sequence>
<dbReference type="Proteomes" id="UP000663841">
    <property type="component" value="Unassembled WGS sequence"/>
</dbReference>
<feature type="region of interest" description="Disordered" evidence="1">
    <location>
        <begin position="172"/>
        <end position="207"/>
    </location>
</feature>
<proteinExistence type="predicted"/>
<dbReference type="CDD" id="cd02440">
    <property type="entry name" value="AdoMet_MTases"/>
    <property type="match status" value="1"/>
</dbReference>
<dbReference type="InterPro" id="IPR041698">
    <property type="entry name" value="Methyltransf_25"/>
</dbReference>
<dbReference type="PANTHER" id="PTHR43591:SF24">
    <property type="entry name" value="2-METHOXY-6-POLYPRENYL-1,4-BENZOQUINOL METHYLASE, MITOCHONDRIAL"/>
    <property type="match status" value="1"/>
</dbReference>